<keyword evidence="4" id="KW-1185">Reference proteome</keyword>
<evidence type="ECO:0000313" key="3">
    <source>
        <dbReference type="EMBL" id="KAI2648150.1"/>
    </source>
</evidence>
<evidence type="ECO:0000256" key="1">
    <source>
        <dbReference type="SAM" id="Coils"/>
    </source>
</evidence>
<dbReference type="InterPro" id="IPR012337">
    <property type="entry name" value="RNaseH-like_sf"/>
</dbReference>
<dbReference type="EMBL" id="JACTAM010000025">
    <property type="protein sequence ID" value="KAI2648150.1"/>
    <property type="molecule type" value="Genomic_DNA"/>
</dbReference>
<organism evidence="3 4">
    <name type="scientific">Labeo rohita</name>
    <name type="common">Indian major carp</name>
    <name type="synonym">Cyprinus rohita</name>
    <dbReference type="NCBI Taxonomy" id="84645"/>
    <lineage>
        <taxon>Eukaryota</taxon>
        <taxon>Metazoa</taxon>
        <taxon>Chordata</taxon>
        <taxon>Craniata</taxon>
        <taxon>Vertebrata</taxon>
        <taxon>Euteleostomi</taxon>
        <taxon>Actinopterygii</taxon>
        <taxon>Neopterygii</taxon>
        <taxon>Teleostei</taxon>
        <taxon>Ostariophysi</taxon>
        <taxon>Cypriniformes</taxon>
        <taxon>Cyprinidae</taxon>
        <taxon>Labeoninae</taxon>
        <taxon>Labeonini</taxon>
        <taxon>Labeo</taxon>
    </lineage>
</organism>
<feature type="region of interest" description="Disordered" evidence="2">
    <location>
        <begin position="233"/>
        <end position="255"/>
    </location>
</feature>
<dbReference type="Gene3D" id="3.30.420.10">
    <property type="entry name" value="Ribonuclease H-like superfamily/Ribonuclease H"/>
    <property type="match status" value="1"/>
</dbReference>
<proteinExistence type="predicted"/>
<dbReference type="PANTHER" id="PTHR47331">
    <property type="entry name" value="PHD-TYPE DOMAIN-CONTAINING PROTEIN"/>
    <property type="match status" value="1"/>
</dbReference>
<comment type="caution">
    <text evidence="3">The sequence shown here is derived from an EMBL/GenBank/DDBJ whole genome shotgun (WGS) entry which is preliminary data.</text>
</comment>
<dbReference type="Pfam" id="PF05380">
    <property type="entry name" value="Peptidase_A17"/>
    <property type="match status" value="1"/>
</dbReference>
<keyword evidence="1" id="KW-0175">Coiled coil</keyword>
<dbReference type="InterPro" id="IPR036397">
    <property type="entry name" value="RNaseH_sf"/>
</dbReference>
<dbReference type="CDD" id="cd01644">
    <property type="entry name" value="RT_pepA17"/>
    <property type="match status" value="1"/>
</dbReference>
<reference evidence="3 4" key="1">
    <citation type="submission" date="2022-01" db="EMBL/GenBank/DDBJ databases">
        <title>A high-quality chromosome-level genome assembly of rohu carp, Labeo rohita.</title>
        <authorList>
            <person name="Arick M.A. II"/>
            <person name="Hsu C.-Y."/>
            <person name="Magbanua Z."/>
            <person name="Pechanova O."/>
            <person name="Grover C."/>
            <person name="Miller E."/>
            <person name="Thrash A."/>
            <person name="Ezzel L."/>
            <person name="Alam S."/>
            <person name="Benzie J."/>
            <person name="Hamilton M."/>
            <person name="Karsi A."/>
            <person name="Lawrence M.L."/>
            <person name="Peterson D.G."/>
        </authorList>
    </citation>
    <scope>NUCLEOTIDE SEQUENCE [LARGE SCALE GENOMIC DNA]</scope>
    <source>
        <strain evidence="4">BAU-BD-2019</strain>
        <tissue evidence="3">Blood</tissue>
    </source>
</reference>
<dbReference type="SUPFAM" id="SSF53098">
    <property type="entry name" value="Ribonuclease H-like"/>
    <property type="match status" value="1"/>
</dbReference>
<sequence length="1659" mass="187163">MADVIEDEGIKSSASNTDTGMEDGEHASKLKKARKGKLGQLTKRKNVMIHLMEDVSSVQEVKENLHKYTQLLEEFKSIHKAYQELLTQDEVKKDECEWFEPKIKEINTFNSSVSKWLSAAKKAAEPQVVEVGPKDSVSQVSSHGSKSRASSVASARIHAEAERAAIMTKVAALKEKHDLEEQENVLQKEIQVLKQKREALELRTQLAVSSSKIAVLMSAEEGSMVARTTAKQLSLHQPEPAADTQVKQSDENLPSEDKDAMNAYLAEMSRKSDATESEFLSLENVAKAFSMMQTPSVRPKDGVHFESILEREGAGSKKASSVQTLSPFDSFRKDVPSKTSVPEKASDHLLMTPKGSLSHDGLTDILQRQNDIASILARQQQLFYLPSREIPVFSGDVLSYRPFIRAFEYSIELKTDSSADRLYFLDQYTSGLPRDLERQNRRPQFYNLVAFLERQVRVASDPVYGDIQDRRPTRATEKLPIKAKSKSSGSSFATSVFTSASHPTQQSNDKDLCTSCSLCNSNHTLECCGAFRRKKRRDKIDFLKEKGICFGCLHQGHISKHCRQRLTCTVCSKQHPSVLHIEKMEQKSMQPQKDVTSEAVNTVDRLPKACGHIGAGTGAGNVLSVLPVKVKASKGEKIITVYAFIDPGSSATFCTERLMSQLNMKGRRMNILLQTMSHEKSVPTYVVSGLEIAGLDGNNFIQLSDVFTQKKMPITADNIPTKQDLAKWPYLHKVNIPEIHSNIELLVGTNASRVIEPWEIINSQDKGPYAVKTLVGWVVNGPLRSGKSTASNDCQSTTVNRISVANLEKLLISQCNHDFNERASEEKRELSIEDKKFHDIANKSVSLTDGHYTLNLPFRKENMQMPNNHHIAMQHLQSLKRKLKRNESFHSEYAAFLNDVISQGYAEVVPQQEMEGAEGRTWYIPHHGVYHPKKNTLRVVFDCGAVYQGVSLNSELLQGPDLTNSLIGVLLRFRREPIALMADIRSMFHQVRVSKSDIDFLRFLWWPDGDIEKDPIDHCMLVYLFGAVSSPSCASFALRRTAEDHSHHPRPQVTDTIINNFYVDDCLASLPTVQDAVQLTADLVEVYSKGGFQLTKWVSNNRAVLSTIKEEERGKDIRSLDLDKDQLPTDRALGLQWSVEDDTFRFDIIVPEKPHTRRGILSMVSSVYDPLGILAPLTLRAKQLLQQFCKQGYGWDEPIPRDQSKQWSSWIQDLPKLADFSVIRCIKPINFGNPQSFQLHHFADASEVGYGTVSYLRMTNDRCKIHVCFMMGKARVAPLKQMTIPRLELAAAVLSIKVDKLLKAELHLILQSSQFWIDSQAVLKYIANDSARFHTFVANRVSFIRENSSVQQWKFINSKNNPADDASRGLSVQKFLDNQRWIHGPEFLWKQKHTWPADCTEAVSLSQDDPEVKHCPVVCNVIQDAASPTHKLLTFFSDWTKLVKAVAWYQRLGDNLLLLADKRKQLLTDITTPSRHQNVMQTFPSEYERLGTTPPSGVPKKSKIYKLDPVLKDGLIRVGGRLSRAAMSETMKYPIILPKQSHISSLLLRHIHEKRLKNRTGEQKMANLPYERTQPDLPPFTNVGMDYFGPIETRRGRNLVKRYGVLFTCLSCRAVHLEMAYSLETDSCIHAIRRFVCRQGQVQHIWSDNGTNLVGAEKS</sequence>
<dbReference type="InterPro" id="IPR008042">
    <property type="entry name" value="Retrotrans_Pao"/>
</dbReference>
<dbReference type="InterPro" id="IPR043502">
    <property type="entry name" value="DNA/RNA_pol_sf"/>
</dbReference>
<accession>A0ABQ8LCP2</accession>
<feature type="region of interest" description="Disordered" evidence="2">
    <location>
        <begin position="467"/>
        <end position="489"/>
    </location>
</feature>
<dbReference type="PANTHER" id="PTHR47331:SF3">
    <property type="match status" value="1"/>
</dbReference>
<feature type="region of interest" description="Disordered" evidence="2">
    <location>
        <begin position="133"/>
        <end position="152"/>
    </location>
</feature>
<feature type="region of interest" description="Disordered" evidence="2">
    <location>
        <begin position="1"/>
        <end position="37"/>
    </location>
</feature>
<feature type="compositionally biased region" description="Low complexity" evidence="2">
    <location>
        <begin position="136"/>
        <end position="152"/>
    </location>
</feature>
<protein>
    <submittedName>
        <fullName evidence="3">Green fluorescent protein</fullName>
    </submittedName>
</protein>
<name>A0ABQ8LCP2_LABRO</name>
<evidence type="ECO:0000313" key="4">
    <source>
        <dbReference type="Proteomes" id="UP000830375"/>
    </source>
</evidence>
<dbReference type="Proteomes" id="UP000830375">
    <property type="component" value="Unassembled WGS sequence"/>
</dbReference>
<dbReference type="SUPFAM" id="SSF56672">
    <property type="entry name" value="DNA/RNA polymerases"/>
    <property type="match status" value="1"/>
</dbReference>
<feature type="compositionally biased region" description="Basic and acidic residues" evidence="2">
    <location>
        <begin position="467"/>
        <end position="480"/>
    </location>
</feature>
<evidence type="ECO:0000256" key="2">
    <source>
        <dbReference type="SAM" id="MobiDB-lite"/>
    </source>
</evidence>
<feature type="coiled-coil region" evidence="1">
    <location>
        <begin position="169"/>
        <end position="203"/>
    </location>
</feature>
<gene>
    <name evidence="3" type="ORF">H4Q32_018168</name>
</gene>